<feature type="compositionally biased region" description="Acidic residues" evidence="1">
    <location>
        <begin position="29"/>
        <end position="47"/>
    </location>
</feature>
<feature type="compositionally biased region" description="Acidic residues" evidence="1">
    <location>
        <begin position="357"/>
        <end position="399"/>
    </location>
</feature>
<reference evidence="2" key="1">
    <citation type="submission" date="2016-04" db="EMBL/GenBank/DDBJ databases">
        <authorList>
            <person name="Nguyen H.D."/>
            <person name="Samba Siva P."/>
            <person name="Cullis J."/>
            <person name="Levesque C.A."/>
            <person name="Hambleton S."/>
        </authorList>
    </citation>
    <scope>NUCLEOTIDE SEQUENCE</scope>
    <source>
        <strain evidence="2">DAOMC 236416</strain>
    </source>
</reference>
<organism evidence="2 3">
    <name type="scientific">Tilletia indica</name>
    <dbReference type="NCBI Taxonomy" id="43049"/>
    <lineage>
        <taxon>Eukaryota</taxon>
        <taxon>Fungi</taxon>
        <taxon>Dikarya</taxon>
        <taxon>Basidiomycota</taxon>
        <taxon>Ustilaginomycotina</taxon>
        <taxon>Exobasidiomycetes</taxon>
        <taxon>Tilletiales</taxon>
        <taxon>Tilletiaceae</taxon>
        <taxon>Tilletia</taxon>
    </lineage>
</organism>
<feature type="region of interest" description="Disordered" evidence="1">
    <location>
        <begin position="208"/>
        <end position="417"/>
    </location>
</feature>
<evidence type="ECO:0000313" key="2">
    <source>
        <dbReference type="EMBL" id="KAE8237557.1"/>
    </source>
</evidence>
<protein>
    <submittedName>
        <fullName evidence="2">Uncharacterized protein</fullName>
    </submittedName>
</protein>
<proteinExistence type="predicted"/>
<feature type="non-terminal residue" evidence="2">
    <location>
        <position position="1"/>
    </location>
</feature>
<feature type="region of interest" description="Disordered" evidence="1">
    <location>
        <begin position="23"/>
        <end position="51"/>
    </location>
</feature>
<dbReference type="Proteomes" id="UP000077521">
    <property type="component" value="Unassembled WGS sequence"/>
</dbReference>
<reference evidence="2" key="2">
    <citation type="journal article" date="2019" name="IMA Fungus">
        <title>Genome sequencing and comparison of five Tilletia species to identify candidate genes for the detection of regulated species infecting wheat.</title>
        <authorList>
            <person name="Nguyen H.D.T."/>
            <person name="Sultana T."/>
            <person name="Kesanakurti P."/>
            <person name="Hambleton S."/>
        </authorList>
    </citation>
    <scope>NUCLEOTIDE SEQUENCE</scope>
    <source>
        <strain evidence="2">DAOMC 236416</strain>
    </source>
</reference>
<accession>A0A8T8SD98</accession>
<dbReference type="AlphaFoldDB" id="A0A8T8SD98"/>
<evidence type="ECO:0000256" key="1">
    <source>
        <dbReference type="SAM" id="MobiDB-lite"/>
    </source>
</evidence>
<feature type="compositionally biased region" description="Basic residues" evidence="1">
    <location>
        <begin position="249"/>
        <end position="258"/>
    </location>
</feature>
<evidence type="ECO:0000313" key="3">
    <source>
        <dbReference type="Proteomes" id="UP000077521"/>
    </source>
</evidence>
<sequence length="417" mass="46929">LNVRATEPESLAKVWRVKNEAVESLREGEEVEVTPDEDEDEDEDEDDPVLRKGVKAIGLQPLVYLWARARHLLPAWTRRVFYPEELEDRSGGHSTGSKQTGFGRVNFLELLDEVQAGVTQAAKDSPKPWFCSVGDANIDPTVSQIQNRVTSFHADEAWRRAAARMRLRWQGKEKDAFVELEAWELSDRDGLTTVDREVDLVKRVADVARRGGGGPNSKLLTDIDDRPDWDTMTESDEPGVGVPSSSKVKAGRRKKVQKQQRQVKASDRLDNSDAEMAALDAAAADAGTKDKEVEQEQEQEVVMADTDAGTKDREVEQEQEQEVARDGDDVARKSPGLRPEDDDDSQQRQQDDPGERADDEEEDDDDDSQQTDPEEGNDDDEEEEEDDDDPEEQDDDDDDNPRPRKRTKSGAEDEDKE</sequence>
<feature type="compositionally biased region" description="Basic and acidic residues" evidence="1">
    <location>
        <begin position="308"/>
        <end position="332"/>
    </location>
</feature>
<comment type="caution">
    <text evidence="2">The sequence shown here is derived from an EMBL/GenBank/DDBJ whole genome shotgun (WGS) entry which is preliminary data.</text>
</comment>
<keyword evidence="3" id="KW-1185">Reference proteome</keyword>
<feature type="compositionally biased region" description="Basic and acidic residues" evidence="1">
    <location>
        <begin position="345"/>
        <end position="356"/>
    </location>
</feature>
<dbReference type="EMBL" id="LWDF02001742">
    <property type="protein sequence ID" value="KAE8237557.1"/>
    <property type="molecule type" value="Genomic_DNA"/>
</dbReference>
<gene>
    <name evidence="2" type="ORF">A4X13_0g8740</name>
</gene>
<name>A0A8T8SD98_9BASI</name>
<feature type="compositionally biased region" description="Low complexity" evidence="1">
    <location>
        <begin position="274"/>
        <end position="286"/>
    </location>
</feature>